<sequence>MHQHHSGPPTRVEYVLFDMDGLIIDSERVYTDVTNQILEPYGKKMTWDIKAGCMGKPEMDAARYLYSFFSDIPLPIETYLAEKNRILDEIWPTVTLLPGARKLIQHLKAHNIPIAVATSSRRKKFILKTGHLGDVFDCFEGKVICGDDTEYSMRGKPDPDIFLTAARELLGRNVGHPLEGCTYVQRRERSKGLVFEDSLPGVQSGKRAGMSVVWVPDPRLLDVGYSGKERADRVLGSLEEFNPEEWGLPAYDT</sequence>
<dbReference type="Gene3D" id="3.40.50.1000">
    <property type="entry name" value="HAD superfamily/HAD-like"/>
    <property type="match status" value="1"/>
</dbReference>
<dbReference type="EMBL" id="KZ301983">
    <property type="protein sequence ID" value="PFH51916.1"/>
    <property type="molecule type" value="Genomic_DNA"/>
</dbReference>
<name>A0A2A9NVU7_9AGAR</name>
<gene>
    <name evidence="1" type="ORF">AMATHDRAFT_74609</name>
</gene>
<protein>
    <recommendedName>
        <fullName evidence="3">HAD-like protein</fullName>
    </recommendedName>
</protein>
<dbReference type="InterPro" id="IPR041492">
    <property type="entry name" value="HAD_2"/>
</dbReference>
<dbReference type="GO" id="GO:0016791">
    <property type="term" value="F:phosphatase activity"/>
    <property type="evidence" value="ECO:0007669"/>
    <property type="project" value="TreeGrafter"/>
</dbReference>
<evidence type="ECO:0000313" key="1">
    <source>
        <dbReference type="EMBL" id="PFH51916.1"/>
    </source>
</evidence>
<reference evidence="1 2" key="1">
    <citation type="submission" date="2014-02" db="EMBL/GenBank/DDBJ databases">
        <title>Transposable element dynamics among asymbiotic and ectomycorrhizal Amanita fungi.</title>
        <authorList>
            <consortium name="DOE Joint Genome Institute"/>
            <person name="Hess J."/>
            <person name="Skrede I."/>
            <person name="Wolfe B."/>
            <person name="LaButti K."/>
            <person name="Ohm R.A."/>
            <person name="Grigoriev I.V."/>
            <person name="Pringle A."/>
        </authorList>
    </citation>
    <scope>NUCLEOTIDE SEQUENCE [LARGE SCALE GENOMIC DNA]</scope>
    <source>
        <strain evidence="1 2">SKay4041</strain>
    </source>
</reference>
<dbReference type="AlphaFoldDB" id="A0A2A9NVU7"/>
<dbReference type="PANTHER" id="PTHR18901">
    <property type="entry name" value="2-DEOXYGLUCOSE-6-PHOSPHATE PHOSPHATASE 2"/>
    <property type="match status" value="1"/>
</dbReference>
<dbReference type="OrthoDB" id="40579at2759"/>
<accession>A0A2A9NVU7</accession>
<dbReference type="InterPro" id="IPR023198">
    <property type="entry name" value="PGP-like_dom2"/>
</dbReference>
<proteinExistence type="predicted"/>
<dbReference type="PANTHER" id="PTHR18901:SF38">
    <property type="entry name" value="PSEUDOURIDINE-5'-PHOSPHATASE"/>
    <property type="match status" value="1"/>
</dbReference>
<keyword evidence="2" id="KW-1185">Reference proteome</keyword>
<dbReference type="SFLD" id="SFLDG01129">
    <property type="entry name" value="C1.5:_HAD__Beta-PGM__Phosphata"/>
    <property type="match status" value="1"/>
</dbReference>
<organism evidence="1 2">
    <name type="scientific">Amanita thiersii Skay4041</name>
    <dbReference type="NCBI Taxonomy" id="703135"/>
    <lineage>
        <taxon>Eukaryota</taxon>
        <taxon>Fungi</taxon>
        <taxon>Dikarya</taxon>
        <taxon>Basidiomycota</taxon>
        <taxon>Agaricomycotina</taxon>
        <taxon>Agaricomycetes</taxon>
        <taxon>Agaricomycetidae</taxon>
        <taxon>Agaricales</taxon>
        <taxon>Pluteineae</taxon>
        <taxon>Amanitaceae</taxon>
        <taxon>Amanita</taxon>
    </lineage>
</organism>
<dbReference type="InterPro" id="IPR023214">
    <property type="entry name" value="HAD_sf"/>
</dbReference>
<dbReference type="FunFam" id="1.10.150.240:FF:000001">
    <property type="entry name" value="Haloacid dehalogenase-like hydrolase domain"/>
    <property type="match status" value="1"/>
</dbReference>
<dbReference type="SFLD" id="SFLDS00003">
    <property type="entry name" value="Haloacid_Dehalogenase"/>
    <property type="match status" value="1"/>
</dbReference>
<dbReference type="Proteomes" id="UP000242287">
    <property type="component" value="Unassembled WGS sequence"/>
</dbReference>
<evidence type="ECO:0008006" key="3">
    <source>
        <dbReference type="Google" id="ProtNLM"/>
    </source>
</evidence>
<dbReference type="InterPro" id="IPR036412">
    <property type="entry name" value="HAD-like_sf"/>
</dbReference>
<dbReference type="SUPFAM" id="SSF56784">
    <property type="entry name" value="HAD-like"/>
    <property type="match status" value="1"/>
</dbReference>
<dbReference type="Gene3D" id="1.10.150.240">
    <property type="entry name" value="Putative phosphatase, domain 2"/>
    <property type="match status" value="1"/>
</dbReference>
<dbReference type="STRING" id="703135.A0A2A9NVU7"/>
<evidence type="ECO:0000313" key="2">
    <source>
        <dbReference type="Proteomes" id="UP000242287"/>
    </source>
</evidence>
<dbReference type="Pfam" id="PF13419">
    <property type="entry name" value="HAD_2"/>
    <property type="match status" value="1"/>
</dbReference>